<dbReference type="VEuPathDB" id="FungiDB:CHGG_02962"/>
<dbReference type="eggNOG" id="ENOG502TD88">
    <property type="taxonomic scope" value="Eukaryota"/>
</dbReference>
<proteinExistence type="predicted"/>
<accession>Q2H9Z2</accession>
<dbReference type="InParanoid" id="Q2H9Z2"/>
<evidence type="ECO:0000313" key="1">
    <source>
        <dbReference type="EMBL" id="EAQ91027.1"/>
    </source>
</evidence>
<organism evidence="1 2">
    <name type="scientific">Chaetomium globosum (strain ATCC 6205 / CBS 148.51 / DSM 1962 / NBRC 6347 / NRRL 1970)</name>
    <name type="common">Soil fungus</name>
    <dbReference type="NCBI Taxonomy" id="306901"/>
    <lineage>
        <taxon>Eukaryota</taxon>
        <taxon>Fungi</taxon>
        <taxon>Dikarya</taxon>
        <taxon>Ascomycota</taxon>
        <taxon>Pezizomycotina</taxon>
        <taxon>Sordariomycetes</taxon>
        <taxon>Sordariomycetidae</taxon>
        <taxon>Sordariales</taxon>
        <taxon>Chaetomiaceae</taxon>
        <taxon>Chaetomium</taxon>
    </lineage>
</organism>
<gene>
    <name evidence="1" type="ORF">CHGG_02962</name>
</gene>
<dbReference type="HOGENOM" id="CLU_970386_0_0_1"/>
<dbReference type="EMBL" id="CH408030">
    <property type="protein sequence ID" value="EAQ91027.1"/>
    <property type="molecule type" value="Genomic_DNA"/>
</dbReference>
<evidence type="ECO:0000313" key="2">
    <source>
        <dbReference type="Proteomes" id="UP000001056"/>
    </source>
</evidence>
<name>Q2H9Z2_CHAGB</name>
<keyword evidence="2" id="KW-1185">Reference proteome</keyword>
<dbReference type="RefSeq" id="XP_001229478.1">
    <property type="nucleotide sequence ID" value="XM_001229477.1"/>
</dbReference>
<protein>
    <submittedName>
        <fullName evidence="1">Uncharacterized protein</fullName>
    </submittedName>
</protein>
<sequence length="302" mass="34634">MDSSSQVEGDPVGLTPEQLIQELVSLRVDRWRSKQKEVPDEELVAQLVALSWDYDSLPPEGPGCLISGGSTGHIYVPYDDSREGLPPEINDRIDKVNRWIADPANAPTLRKMDKILRRQVDKSCFLEFLDGGNASRIDFIGKVKMEWRYLDWHCTEVKFVEALEVFSNPKFCHEAVLGRLLRHLDTIHHPEDLAQKAQSLVEKFKSKGPLKNGPEWKYLLCDDSDLVTPLEGREWNLLNLSPNVIKMVKRESRETSKSAVIIRSSLLEHYLRCHEVHKLQQGQIKHDQENHPFLDESYFNGG</sequence>
<dbReference type="AlphaFoldDB" id="Q2H9Z2"/>
<dbReference type="Proteomes" id="UP000001056">
    <property type="component" value="Unassembled WGS sequence"/>
</dbReference>
<reference evidence="2" key="1">
    <citation type="journal article" date="2015" name="Genome Announc.">
        <title>Draft genome sequence of the cellulolytic fungus Chaetomium globosum.</title>
        <authorList>
            <person name="Cuomo C.A."/>
            <person name="Untereiner W.A."/>
            <person name="Ma L.-J."/>
            <person name="Grabherr M."/>
            <person name="Birren B.W."/>
        </authorList>
    </citation>
    <scope>NUCLEOTIDE SEQUENCE [LARGE SCALE GENOMIC DNA]</scope>
    <source>
        <strain evidence="2">ATCC 6205 / CBS 148.51 / DSM 1962 / NBRC 6347 / NRRL 1970</strain>
    </source>
</reference>
<dbReference type="GeneID" id="4389756"/>
<dbReference type="OrthoDB" id="4562549at2759"/>
<dbReference type="OMA" id="YLRCHEV"/>